<reference evidence="2" key="3">
    <citation type="submission" date="2025-09" db="UniProtKB">
        <authorList>
            <consortium name="Ensembl"/>
        </authorList>
    </citation>
    <scope>IDENTIFICATION</scope>
</reference>
<organism evidence="2 3">
    <name type="scientific">Tetraodon nigroviridis</name>
    <name type="common">Spotted green pufferfish</name>
    <name type="synonym">Chelonodon nigroviridis</name>
    <dbReference type="NCBI Taxonomy" id="99883"/>
    <lineage>
        <taxon>Eukaryota</taxon>
        <taxon>Metazoa</taxon>
        <taxon>Chordata</taxon>
        <taxon>Craniata</taxon>
        <taxon>Vertebrata</taxon>
        <taxon>Euteleostomi</taxon>
        <taxon>Actinopterygii</taxon>
        <taxon>Neopterygii</taxon>
        <taxon>Teleostei</taxon>
        <taxon>Neoteleostei</taxon>
        <taxon>Acanthomorphata</taxon>
        <taxon>Eupercaria</taxon>
        <taxon>Tetraodontiformes</taxon>
        <taxon>Tetradontoidea</taxon>
        <taxon>Tetraodontidae</taxon>
        <taxon>Tetraodon</taxon>
    </lineage>
</organism>
<dbReference type="Proteomes" id="UP000007303">
    <property type="component" value="Unassembled WGS sequence"/>
</dbReference>
<dbReference type="GeneTree" id="ENSGT00500000045901"/>
<proteinExistence type="predicted"/>
<feature type="compositionally biased region" description="Basic and acidic residues" evidence="1">
    <location>
        <begin position="42"/>
        <end position="55"/>
    </location>
</feature>
<feature type="region of interest" description="Disordered" evidence="1">
    <location>
        <begin position="1"/>
        <end position="89"/>
    </location>
</feature>
<evidence type="ECO:0000313" key="2">
    <source>
        <dbReference type="Ensembl" id="ENSTNIP00000002246.1"/>
    </source>
</evidence>
<name>H3C1X9_TETNG</name>
<evidence type="ECO:0000256" key="1">
    <source>
        <dbReference type="SAM" id="MobiDB-lite"/>
    </source>
</evidence>
<keyword evidence="3" id="KW-1185">Reference proteome</keyword>
<accession>H3C1X9</accession>
<dbReference type="HOGENOM" id="CLU_2596411_0_0_1"/>
<evidence type="ECO:0000313" key="3">
    <source>
        <dbReference type="Proteomes" id="UP000007303"/>
    </source>
</evidence>
<dbReference type="AlphaFoldDB" id="H3C1X9"/>
<reference evidence="3" key="1">
    <citation type="journal article" date="2004" name="Nature">
        <title>Genome duplication in the teleost fish Tetraodon nigroviridis reveals the early vertebrate proto-karyotype.</title>
        <authorList>
            <person name="Jaillon O."/>
            <person name="Aury J.-M."/>
            <person name="Brunet F."/>
            <person name="Petit J.-L."/>
            <person name="Stange-Thomann N."/>
            <person name="Mauceli E."/>
            <person name="Bouneau L."/>
            <person name="Fischer C."/>
            <person name="Ozouf-Costaz C."/>
            <person name="Bernot A."/>
            <person name="Nicaud S."/>
            <person name="Jaffe D."/>
            <person name="Fisher S."/>
            <person name="Lutfalla G."/>
            <person name="Dossat C."/>
            <person name="Segurens B."/>
            <person name="Dasilva C."/>
            <person name="Salanoubat M."/>
            <person name="Levy M."/>
            <person name="Boudet N."/>
            <person name="Castellano S."/>
            <person name="Anthouard V."/>
            <person name="Jubin C."/>
            <person name="Castelli V."/>
            <person name="Katinka M."/>
            <person name="Vacherie B."/>
            <person name="Biemont C."/>
            <person name="Skalli Z."/>
            <person name="Cattolico L."/>
            <person name="Poulain J."/>
            <person name="De Berardinis V."/>
            <person name="Cruaud C."/>
            <person name="Duprat S."/>
            <person name="Brottier P."/>
            <person name="Coutanceau J.-P."/>
            <person name="Gouzy J."/>
            <person name="Parra G."/>
            <person name="Lardier G."/>
            <person name="Chapple C."/>
            <person name="McKernan K.J."/>
            <person name="McEwan P."/>
            <person name="Bosak S."/>
            <person name="Kellis M."/>
            <person name="Volff J.-N."/>
            <person name="Guigo R."/>
            <person name="Zody M.C."/>
            <person name="Mesirov J."/>
            <person name="Lindblad-Toh K."/>
            <person name="Birren B."/>
            <person name="Nusbaum C."/>
            <person name="Kahn D."/>
            <person name="Robinson-Rechavi M."/>
            <person name="Laudet V."/>
            <person name="Schachter V."/>
            <person name="Quetier F."/>
            <person name="Saurin W."/>
            <person name="Scarpelli C."/>
            <person name="Wincker P."/>
            <person name="Lander E.S."/>
            <person name="Weissenbach J."/>
            <person name="Roest Crollius H."/>
        </authorList>
    </citation>
    <scope>NUCLEOTIDE SEQUENCE [LARGE SCALE GENOMIC DNA]</scope>
</reference>
<dbReference type="InParanoid" id="H3C1X9"/>
<dbReference type="Ensembl" id="ENSTNIT00000001539.1">
    <property type="protein sequence ID" value="ENSTNIP00000002246.1"/>
    <property type="gene ID" value="ENSTNIG00000000991.1"/>
</dbReference>
<reference evidence="2" key="2">
    <citation type="submission" date="2025-08" db="UniProtKB">
        <authorList>
            <consortium name="Ensembl"/>
        </authorList>
    </citation>
    <scope>IDENTIFICATION</scope>
</reference>
<sequence>MLAGGGAEAEESPEKQLKRLQTSPPRPGGARTCAGRTQLEAHVSEWQERPPEAPGHRLSSTRLKDGGGQVMGRQERGPGQRRTIQASED</sequence>
<protein>
    <submittedName>
        <fullName evidence="2">Uncharacterized protein</fullName>
    </submittedName>
</protein>